<organism evidence="1 2">
    <name type="scientific">Senna tora</name>
    <dbReference type="NCBI Taxonomy" id="362788"/>
    <lineage>
        <taxon>Eukaryota</taxon>
        <taxon>Viridiplantae</taxon>
        <taxon>Streptophyta</taxon>
        <taxon>Embryophyta</taxon>
        <taxon>Tracheophyta</taxon>
        <taxon>Spermatophyta</taxon>
        <taxon>Magnoliopsida</taxon>
        <taxon>eudicotyledons</taxon>
        <taxon>Gunneridae</taxon>
        <taxon>Pentapetalae</taxon>
        <taxon>rosids</taxon>
        <taxon>fabids</taxon>
        <taxon>Fabales</taxon>
        <taxon>Fabaceae</taxon>
        <taxon>Caesalpinioideae</taxon>
        <taxon>Cassia clade</taxon>
        <taxon>Senna</taxon>
    </lineage>
</organism>
<dbReference type="Proteomes" id="UP000634136">
    <property type="component" value="Unassembled WGS sequence"/>
</dbReference>
<evidence type="ECO:0000313" key="2">
    <source>
        <dbReference type="Proteomes" id="UP000634136"/>
    </source>
</evidence>
<dbReference type="AlphaFoldDB" id="A0A834XBF0"/>
<dbReference type="PANTHER" id="PTHR32108">
    <property type="entry name" value="DNA-DIRECTED RNA POLYMERASE SUBUNIT ALPHA"/>
    <property type="match status" value="1"/>
</dbReference>
<evidence type="ECO:0000313" key="1">
    <source>
        <dbReference type="EMBL" id="KAF7841602.1"/>
    </source>
</evidence>
<proteinExistence type="predicted"/>
<comment type="caution">
    <text evidence="1">The sequence shown here is derived from an EMBL/GenBank/DDBJ whole genome shotgun (WGS) entry which is preliminary data.</text>
</comment>
<gene>
    <name evidence="1" type="ORF">G2W53_003900</name>
</gene>
<name>A0A834XBF0_9FABA</name>
<dbReference type="OrthoDB" id="1750196at2759"/>
<reference evidence="1" key="1">
    <citation type="submission" date="2020-09" db="EMBL/GenBank/DDBJ databases">
        <title>Genome-Enabled Discovery of Anthraquinone Biosynthesis in Senna tora.</title>
        <authorList>
            <person name="Kang S.-H."/>
            <person name="Pandey R.P."/>
            <person name="Lee C.-M."/>
            <person name="Sim J.-S."/>
            <person name="Jeong J.-T."/>
            <person name="Choi B.-S."/>
            <person name="Jung M."/>
            <person name="Ginzburg D."/>
            <person name="Zhao K."/>
            <person name="Won S.Y."/>
            <person name="Oh T.-J."/>
            <person name="Yu Y."/>
            <person name="Kim N.-H."/>
            <person name="Lee O.R."/>
            <person name="Lee T.-H."/>
            <person name="Bashyal P."/>
            <person name="Kim T.-S."/>
            <person name="Lee W.-H."/>
            <person name="Kawkins C."/>
            <person name="Kim C.-K."/>
            <person name="Kim J.S."/>
            <person name="Ahn B.O."/>
            <person name="Rhee S.Y."/>
            <person name="Sohng J.K."/>
        </authorList>
    </citation>
    <scope>NUCLEOTIDE SEQUENCE</scope>
    <source>
        <tissue evidence="1">Leaf</tissue>
    </source>
</reference>
<dbReference type="EMBL" id="JAAIUW010000002">
    <property type="protein sequence ID" value="KAF7841602.1"/>
    <property type="molecule type" value="Genomic_DNA"/>
</dbReference>
<dbReference type="PANTHER" id="PTHR32108:SF9">
    <property type="entry name" value="REVERSE TRANSCRIPTASE RNASE H-LIKE DOMAIN-CONTAINING PROTEIN"/>
    <property type="match status" value="1"/>
</dbReference>
<keyword evidence="2" id="KW-1185">Reference proteome</keyword>
<protein>
    <submittedName>
        <fullName evidence="1">Gag/pol polyprotein</fullName>
    </submittedName>
</protein>
<sequence>MVQAFSKEFAYNKIELTHEMIQKVSQKIRESFREYAQRWKQTTIDVQPPITEQEVCHYFLRSLKDTCYDLMLTVPFKYFFQLVTIGEDIDCETQEGHMAPLIGAQLSISQGKEEKAIEPFTLNIPTPPSAYSLSSPMPCITTHPSEPHSYTSNRVVNQAKSARQEDIQHTKDWAQETQPSFSLIELSHSSKVSGAGDSIFILIDRIKSFLGRLGARDPTFILIDKIEHSLKVSGAGDPTFILIDRIKSFIEGFGCKRPNLHLH</sequence>
<accession>A0A834XBF0</accession>